<sequence>MLMIISCHIMQYYDLELAWWFNVGVQIFLCISGFLYGQKNIEDATDFYNKRFKKILIPYYLVFIPFGIIEFIFARDVFSTKAFAMGLILCSTIKGAEHLWFIPTILMCYLITPLLQGYRNKCVEGKRTIVIFTVLGVIITSVLIQGFTTFNPAWICCYLIGYALGMNEKGKYIRGKVLMAITGIIAVAGNAVQIYCDYIASIDFSGFGIIKNYNHVMLGVFIFLLLKVIFEKVDLNGIGKLLKLSDAYSFEVYLVHQLLILGPFSLMALTGYSLINILIVLLGICVLTLLLKKAEQIVEGMFISR</sequence>
<protein>
    <recommendedName>
        <fullName evidence="8">Acyltransferase 3 domain-containing protein</fullName>
    </recommendedName>
</protein>
<gene>
    <name evidence="9" type="ORF">PMF13cell1_00159</name>
</gene>
<dbReference type="InterPro" id="IPR002656">
    <property type="entry name" value="Acyl_transf_3_dom"/>
</dbReference>
<feature type="transmembrane region" description="Helical" evidence="7">
    <location>
        <begin position="127"/>
        <end position="144"/>
    </location>
</feature>
<keyword evidence="6 7" id="KW-0472">Membrane</keyword>
<dbReference type="GO" id="GO:0016413">
    <property type="term" value="F:O-acetyltransferase activity"/>
    <property type="evidence" value="ECO:0007669"/>
    <property type="project" value="TreeGrafter"/>
</dbReference>
<accession>A0A4P6LRW9</accession>
<dbReference type="Pfam" id="PF01757">
    <property type="entry name" value="Acyl_transf_3"/>
    <property type="match status" value="1"/>
</dbReference>
<proteinExistence type="inferred from homology"/>
<evidence type="ECO:0000256" key="5">
    <source>
        <dbReference type="ARBA" id="ARBA00022989"/>
    </source>
</evidence>
<dbReference type="KEGG" id="bpro:PMF13cell1_00159"/>
<evidence type="ECO:0000256" key="6">
    <source>
        <dbReference type="ARBA" id="ARBA00023136"/>
    </source>
</evidence>
<organism evidence="9 10">
    <name type="scientific">Blautia producta</name>
    <dbReference type="NCBI Taxonomy" id="33035"/>
    <lineage>
        <taxon>Bacteria</taxon>
        <taxon>Bacillati</taxon>
        <taxon>Bacillota</taxon>
        <taxon>Clostridia</taxon>
        <taxon>Lachnospirales</taxon>
        <taxon>Lachnospiraceae</taxon>
        <taxon>Blautia</taxon>
    </lineage>
</organism>
<evidence type="ECO:0000256" key="4">
    <source>
        <dbReference type="ARBA" id="ARBA00022692"/>
    </source>
</evidence>
<reference evidence="9 10" key="1">
    <citation type="submission" date="2019-01" db="EMBL/GenBank/DDBJ databases">
        <title>PMF-metabolizing Aryl O-demethylase.</title>
        <authorList>
            <person name="Kim M."/>
        </authorList>
    </citation>
    <scope>NUCLEOTIDE SEQUENCE [LARGE SCALE GENOMIC DNA]</scope>
    <source>
        <strain evidence="9 10">PMF1</strain>
    </source>
</reference>
<feature type="domain" description="Acyltransferase 3" evidence="8">
    <location>
        <begin position="1"/>
        <end position="289"/>
    </location>
</feature>
<name>A0A4P6LRW9_9FIRM</name>
<evidence type="ECO:0000256" key="3">
    <source>
        <dbReference type="ARBA" id="ARBA00022475"/>
    </source>
</evidence>
<keyword evidence="5 7" id="KW-1133">Transmembrane helix</keyword>
<feature type="transmembrane region" description="Helical" evidence="7">
    <location>
        <begin position="98"/>
        <end position="115"/>
    </location>
</feature>
<evidence type="ECO:0000256" key="7">
    <source>
        <dbReference type="SAM" id="Phobius"/>
    </source>
</evidence>
<dbReference type="PANTHER" id="PTHR40074:SF2">
    <property type="entry name" value="O-ACETYLTRANSFERASE WECH"/>
    <property type="match status" value="1"/>
</dbReference>
<dbReference type="AlphaFoldDB" id="A0A4P6LRW9"/>
<keyword evidence="4 7" id="KW-0812">Transmembrane</keyword>
<dbReference type="EMBL" id="CP035945">
    <property type="protein sequence ID" value="QBE94666.1"/>
    <property type="molecule type" value="Genomic_DNA"/>
</dbReference>
<feature type="transmembrane region" description="Helical" evidence="7">
    <location>
        <begin position="212"/>
        <end position="230"/>
    </location>
</feature>
<evidence type="ECO:0000256" key="2">
    <source>
        <dbReference type="ARBA" id="ARBA00007400"/>
    </source>
</evidence>
<comment type="subcellular location">
    <subcellularLocation>
        <location evidence="1">Cell membrane</location>
        <topology evidence="1">Multi-pass membrane protein</topology>
    </subcellularLocation>
</comment>
<evidence type="ECO:0000259" key="8">
    <source>
        <dbReference type="Pfam" id="PF01757"/>
    </source>
</evidence>
<dbReference type="GO" id="GO:0009246">
    <property type="term" value="P:enterobacterial common antigen biosynthetic process"/>
    <property type="evidence" value="ECO:0007669"/>
    <property type="project" value="TreeGrafter"/>
</dbReference>
<dbReference type="PANTHER" id="PTHR40074">
    <property type="entry name" value="O-ACETYLTRANSFERASE WECH"/>
    <property type="match status" value="1"/>
</dbReference>
<dbReference type="Proteomes" id="UP000289794">
    <property type="component" value="Chromosome"/>
</dbReference>
<comment type="similarity">
    <text evidence="2">Belongs to the acyltransferase 3 family.</text>
</comment>
<evidence type="ECO:0000313" key="10">
    <source>
        <dbReference type="Proteomes" id="UP000289794"/>
    </source>
</evidence>
<feature type="transmembrane region" description="Helical" evidence="7">
    <location>
        <begin position="17"/>
        <end position="36"/>
    </location>
</feature>
<feature type="transmembrane region" description="Helical" evidence="7">
    <location>
        <begin position="274"/>
        <end position="291"/>
    </location>
</feature>
<evidence type="ECO:0000313" key="9">
    <source>
        <dbReference type="EMBL" id="QBE94666.1"/>
    </source>
</evidence>
<feature type="transmembrane region" description="Helical" evidence="7">
    <location>
        <begin position="177"/>
        <end position="200"/>
    </location>
</feature>
<keyword evidence="3" id="KW-1003">Cell membrane</keyword>
<feature type="transmembrane region" description="Helical" evidence="7">
    <location>
        <begin position="57"/>
        <end position="78"/>
    </location>
</feature>
<evidence type="ECO:0000256" key="1">
    <source>
        <dbReference type="ARBA" id="ARBA00004651"/>
    </source>
</evidence>
<dbReference type="GO" id="GO:0005886">
    <property type="term" value="C:plasma membrane"/>
    <property type="evidence" value="ECO:0007669"/>
    <property type="project" value="UniProtKB-SubCell"/>
</dbReference>